<keyword evidence="3 5" id="KW-0863">Zinc-finger</keyword>
<evidence type="ECO:0000313" key="8">
    <source>
        <dbReference type="Proteomes" id="UP001558652"/>
    </source>
</evidence>
<evidence type="ECO:0000256" key="3">
    <source>
        <dbReference type="ARBA" id="ARBA00022771"/>
    </source>
</evidence>
<dbReference type="GO" id="GO:0008270">
    <property type="term" value="F:zinc ion binding"/>
    <property type="evidence" value="ECO:0007669"/>
    <property type="project" value="UniProtKB-KW"/>
</dbReference>
<dbReference type="InterPro" id="IPR013087">
    <property type="entry name" value="Znf_C2H2_type"/>
</dbReference>
<dbReference type="SMART" id="SM00355">
    <property type="entry name" value="ZnF_C2H2"/>
    <property type="match status" value="8"/>
</dbReference>
<keyword evidence="4" id="KW-0862">Zinc</keyword>
<keyword evidence="1" id="KW-0479">Metal-binding</keyword>
<sequence length="280" mass="32827">MHEQWECGKQPKFQCNICEQKFYLEKYLRQHVTEHSTKVTKNQKLDIVCDSCGKKFKHLHNLEIHQKYLCGVESKFECEICSIKFSFKAHLNEHLLNFHTEASVQNPPLPAAEIGFEELKYRCELCPRAFTRVGSLNYHVSRKHSGKPHQTERDPSMYPFVCSACGNSYKNSTQLCRHRKWECGKEPMFQCTQCVKKFHHRHGLKQHIRLHLAKNSKQIPSMEFCCDKCGKGYKLKSSLNNHTKWECGKEPVFACTMCFVKFNHKGNLKKHILTKHINKP</sequence>
<dbReference type="EMBL" id="JBFDAA010000009">
    <property type="protein sequence ID" value="KAL1128846.1"/>
    <property type="molecule type" value="Genomic_DNA"/>
</dbReference>
<feature type="domain" description="C2H2-type" evidence="6">
    <location>
        <begin position="189"/>
        <end position="216"/>
    </location>
</feature>
<dbReference type="PANTHER" id="PTHR24379">
    <property type="entry name" value="KRAB AND ZINC FINGER DOMAIN-CONTAINING"/>
    <property type="match status" value="1"/>
</dbReference>
<dbReference type="PANTHER" id="PTHR24379:SF125">
    <property type="entry name" value="C2H2-TYPE DOMAIN-CONTAINING PROTEIN"/>
    <property type="match status" value="1"/>
</dbReference>
<reference evidence="7 8" key="1">
    <citation type="submission" date="2024-07" db="EMBL/GenBank/DDBJ databases">
        <title>Chromosome-level genome assembly of the water stick insect Ranatra chinensis (Heteroptera: Nepidae).</title>
        <authorList>
            <person name="Liu X."/>
        </authorList>
    </citation>
    <scope>NUCLEOTIDE SEQUENCE [LARGE SCALE GENOMIC DNA]</scope>
    <source>
        <strain evidence="7">Cailab_2021Rc</strain>
        <tissue evidence="7">Muscle</tissue>
    </source>
</reference>
<comment type="caution">
    <text evidence="7">The sequence shown here is derived from an EMBL/GenBank/DDBJ whole genome shotgun (WGS) entry which is preliminary data.</text>
</comment>
<dbReference type="PROSITE" id="PS00028">
    <property type="entry name" value="ZINC_FINGER_C2H2_1"/>
    <property type="match status" value="5"/>
</dbReference>
<dbReference type="Proteomes" id="UP001558652">
    <property type="component" value="Unassembled WGS sequence"/>
</dbReference>
<evidence type="ECO:0000256" key="5">
    <source>
        <dbReference type="PROSITE-ProRule" id="PRU00042"/>
    </source>
</evidence>
<evidence type="ECO:0000256" key="4">
    <source>
        <dbReference type="ARBA" id="ARBA00022833"/>
    </source>
</evidence>
<keyword evidence="2" id="KW-0677">Repeat</keyword>
<feature type="domain" description="C2H2-type" evidence="6">
    <location>
        <begin position="13"/>
        <end position="40"/>
    </location>
</feature>
<evidence type="ECO:0000259" key="6">
    <source>
        <dbReference type="PROSITE" id="PS50157"/>
    </source>
</evidence>
<name>A0ABD0YC13_9HEMI</name>
<feature type="domain" description="C2H2-type" evidence="6">
    <location>
        <begin position="160"/>
        <end position="187"/>
    </location>
</feature>
<dbReference type="InterPro" id="IPR036236">
    <property type="entry name" value="Znf_C2H2_sf"/>
</dbReference>
<gene>
    <name evidence="7" type="ORF">AAG570_013380</name>
</gene>
<dbReference type="Gene3D" id="3.30.160.60">
    <property type="entry name" value="Classic Zinc Finger"/>
    <property type="match status" value="4"/>
</dbReference>
<dbReference type="SUPFAM" id="SSF57667">
    <property type="entry name" value="beta-beta-alpha zinc fingers"/>
    <property type="match status" value="4"/>
</dbReference>
<feature type="domain" description="C2H2-type" evidence="6">
    <location>
        <begin position="121"/>
        <end position="149"/>
    </location>
</feature>
<dbReference type="PROSITE" id="PS50157">
    <property type="entry name" value="ZINC_FINGER_C2H2_2"/>
    <property type="match status" value="8"/>
</dbReference>
<feature type="domain" description="C2H2-type" evidence="6">
    <location>
        <begin position="253"/>
        <end position="280"/>
    </location>
</feature>
<evidence type="ECO:0000256" key="1">
    <source>
        <dbReference type="ARBA" id="ARBA00022723"/>
    </source>
</evidence>
<organism evidence="7 8">
    <name type="scientific">Ranatra chinensis</name>
    <dbReference type="NCBI Taxonomy" id="642074"/>
    <lineage>
        <taxon>Eukaryota</taxon>
        <taxon>Metazoa</taxon>
        <taxon>Ecdysozoa</taxon>
        <taxon>Arthropoda</taxon>
        <taxon>Hexapoda</taxon>
        <taxon>Insecta</taxon>
        <taxon>Pterygota</taxon>
        <taxon>Neoptera</taxon>
        <taxon>Paraneoptera</taxon>
        <taxon>Hemiptera</taxon>
        <taxon>Heteroptera</taxon>
        <taxon>Panheteroptera</taxon>
        <taxon>Nepomorpha</taxon>
        <taxon>Nepidae</taxon>
        <taxon>Ranatrinae</taxon>
        <taxon>Ranatra</taxon>
    </lineage>
</organism>
<evidence type="ECO:0000313" key="7">
    <source>
        <dbReference type="EMBL" id="KAL1128846.1"/>
    </source>
</evidence>
<proteinExistence type="predicted"/>
<dbReference type="AlphaFoldDB" id="A0ABD0YC13"/>
<feature type="domain" description="C2H2-type" evidence="6">
    <location>
        <begin position="47"/>
        <end position="74"/>
    </location>
</feature>
<keyword evidence="8" id="KW-1185">Reference proteome</keyword>
<dbReference type="Pfam" id="PF00096">
    <property type="entry name" value="zf-C2H2"/>
    <property type="match status" value="4"/>
</dbReference>
<feature type="domain" description="C2H2-type" evidence="6">
    <location>
        <begin position="76"/>
        <end position="104"/>
    </location>
</feature>
<accession>A0ABD0YC13</accession>
<protein>
    <recommendedName>
        <fullName evidence="6">C2H2-type domain-containing protein</fullName>
    </recommendedName>
</protein>
<feature type="domain" description="C2H2-type" evidence="6">
    <location>
        <begin position="224"/>
        <end position="251"/>
    </location>
</feature>
<evidence type="ECO:0000256" key="2">
    <source>
        <dbReference type="ARBA" id="ARBA00022737"/>
    </source>
</evidence>